<reference evidence="3 4" key="1">
    <citation type="submission" date="2016-03" db="EMBL/GenBank/DDBJ databases">
        <authorList>
            <person name="Ploux O."/>
        </authorList>
    </citation>
    <scope>NUCLEOTIDE SEQUENCE [LARGE SCALE GENOMIC DNA]</scope>
    <source>
        <strain evidence="3 4">UAMH 11012</strain>
    </source>
</reference>
<dbReference type="OrthoDB" id="4156595at2759"/>
<keyword evidence="2" id="KW-0472">Membrane</keyword>
<accession>A0A1L7WE05</accession>
<evidence type="ECO:0000256" key="2">
    <source>
        <dbReference type="SAM" id="Phobius"/>
    </source>
</evidence>
<dbReference type="AlphaFoldDB" id="A0A1L7WE05"/>
<name>A0A1L7WE05_9HELO</name>
<sequence>MSSPTRSPPIISPPPPEAPKESAVVRLFITPITFISFLLSLALIDSNNHHLRTHSHSPSRPPPSTFLGRLQQFFHSLIFKKVEESPYAYVKSPDAKEGERARSGTRQGKEGEKEPWHWHTKQRHLMKAEMDDAFKVRKWVLVFMALLGLGMAIGGTVVVRWCLWFWRNWGR</sequence>
<protein>
    <submittedName>
        <fullName evidence="3">Uncharacterized protein</fullName>
    </submittedName>
</protein>
<dbReference type="Proteomes" id="UP000184330">
    <property type="component" value="Unassembled WGS sequence"/>
</dbReference>
<proteinExistence type="predicted"/>
<organism evidence="3 4">
    <name type="scientific">Phialocephala subalpina</name>
    <dbReference type="NCBI Taxonomy" id="576137"/>
    <lineage>
        <taxon>Eukaryota</taxon>
        <taxon>Fungi</taxon>
        <taxon>Dikarya</taxon>
        <taxon>Ascomycota</taxon>
        <taxon>Pezizomycotina</taxon>
        <taxon>Leotiomycetes</taxon>
        <taxon>Helotiales</taxon>
        <taxon>Mollisiaceae</taxon>
        <taxon>Phialocephala</taxon>
        <taxon>Phialocephala fortinii species complex</taxon>
    </lineage>
</organism>
<keyword evidence="2" id="KW-0812">Transmembrane</keyword>
<feature type="transmembrane region" description="Helical" evidence="2">
    <location>
        <begin position="23"/>
        <end position="44"/>
    </location>
</feature>
<keyword evidence="2" id="KW-1133">Transmembrane helix</keyword>
<feature type="transmembrane region" description="Helical" evidence="2">
    <location>
        <begin position="139"/>
        <end position="166"/>
    </location>
</feature>
<evidence type="ECO:0000313" key="4">
    <source>
        <dbReference type="Proteomes" id="UP000184330"/>
    </source>
</evidence>
<feature type="region of interest" description="Disordered" evidence="1">
    <location>
        <begin position="93"/>
        <end position="118"/>
    </location>
</feature>
<keyword evidence="4" id="KW-1185">Reference proteome</keyword>
<dbReference type="EMBL" id="FJOG01000001">
    <property type="protein sequence ID" value="CZR51006.1"/>
    <property type="molecule type" value="Genomic_DNA"/>
</dbReference>
<feature type="compositionally biased region" description="Basic and acidic residues" evidence="1">
    <location>
        <begin position="93"/>
        <end position="117"/>
    </location>
</feature>
<evidence type="ECO:0000313" key="3">
    <source>
        <dbReference type="EMBL" id="CZR51006.1"/>
    </source>
</evidence>
<evidence type="ECO:0000256" key="1">
    <source>
        <dbReference type="SAM" id="MobiDB-lite"/>
    </source>
</evidence>
<gene>
    <name evidence="3" type="ORF">PAC_00881</name>
</gene>